<dbReference type="GO" id="GO:0106026">
    <property type="term" value="F:Gly-tRNA(Ala) deacylase activity"/>
    <property type="evidence" value="ECO:0007669"/>
    <property type="project" value="RHEA"/>
</dbReference>
<evidence type="ECO:0000256" key="6">
    <source>
        <dbReference type="RuleBase" id="RU003470"/>
    </source>
</evidence>
<evidence type="ECO:0000313" key="7">
    <source>
        <dbReference type="EMBL" id="ODV74797.1"/>
    </source>
</evidence>
<dbReference type="SUPFAM" id="SSF69500">
    <property type="entry name" value="DTD-like"/>
    <property type="match status" value="1"/>
</dbReference>
<dbReference type="NCBIfam" id="TIGR00256">
    <property type="entry name" value="D-aminoacyl-tRNA deacylase"/>
    <property type="match status" value="1"/>
</dbReference>
<dbReference type="Pfam" id="PF02580">
    <property type="entry name" value="Tyr_Deacylase"/>
    <property type="match status" value="1"/>
</dbReference>
<dbReference type="GO" id="GO:0051500">
    <property type="term" value="F:D-tyrosyl-tRNA(Tyr) deacylase activity"/>
    <property type="evidence" value="ECO:0007669"/>
    <property type="project" value="TreeGrafter"/>
</dbReference>
<dbReference type="Gene3D" id="3.50.80.10">
    <property type="entry name" value="D-tyrosyl-tRNA(Tyr) deacylase"/>
    <property type="match status" value="1"/>
</dbReference>
<proteinExistence type="inferred from homology"/>
<dbReference type="EMBL" id="KV453927">
    <property type="protein sequence ID" value="ODV74797.1"/>
    <property type="molecule type" value="Genomic_DNA"/>
</dbReference>
<dbReference type="Proteomes" id="UP000094389">
    <property type="component" value="Unassembled WGS sequence"/>
</dbReference>
<sequence length="110" mass="12203">MRIVIQKVKRASVTVDSEIVSSIEKGLLLLVGISTDDNERIVDAMASKVAKLRMFEDEEGKNLWKSTTRQANGQILSVSQFTLMANTKKGTKPDLHKAAKGMYMACRIAF</sequence>
<protein>
    <recommendedName>
        <fullName evidence="3 6">D-aminoacyl-tRNA deacylase</fullName>
        <ecNumber evidence="2 6">3.1.1.96</ecNumber>
    </recommendedName>
</protein>
<keyword evidence="8" id="KW-1185">Reference proteome</keyword>
<organism evidence="7 8">
    <name type="scientific">Cyberlindnera jadinii (strain ATCC 18201 / CBS 1600 / BCRC 20928 / JCM 3617 / NBRC 0987 / NRRL Y-1542)</name>
    <name type="common">Torula yeast</name>
    <name type="synonym">Candida utilis</name>
    <dbReference type="NCBI Taxonomy" id="983966"/>
    <lineage>
        <taxon>Eukaryota</taxon>
        <taxon>Fungi</taxon>
        <taxon>Dikarya</taxon>
        <taxon>Ascomycota</taxon>
        <taxon>Saccharomycotina</taxon>
        <taxon>Saccharomycetes</taxon>
        <taxon>Phaffomycetales</taxon>
        <taxon>Phaffomycetaceae</taxon>
        <taxon>Cyberlindnera</taxon>
    </lineage>
</organism>
<evidence type="ECO:0000256" key="2">
    <source>
        <dbReference type="ARBA" id="ARBA00013056"/>
    </source>
</evidence>
<dbReference type="InterPro" id="IPR023509">
    <property type="entry name" value="DTD-like_sf"/>
</dbReference>
<dbReference type="PANTHER" id="PTHR10472:SF5">
    <property type="entry name" value="D-AMINOACYL-TRNA DEACYLASE 1"/>
    <property type="match status" value="1"/>
</dbReference>
<comment type="subcellular location">
    <subcellularLocation>
        <location evidence="6">Cytoplasm</location>
    </subcellularLocation>
</comment>
<comment type="catalytic activity">
    <reaction evidence="4">
        <text>glycyl-tRNA(Ala) + H2O = tRNA(Ala) + glycine + H(+)</text>
        <dbReference type="Rhea" id="RHEA:53744"/>
        <dbReference type="Rhea" id="RHEA-COMP:9657"/>
        <dbReference type="Rhea" id="RHEA-COMP:13640"/>
        <dbReference type="ChEBI" id="CHEBI:15377"/>
        <dbReference type="ChEBI" id="CHEBI:15378"/>
        <dbReference type="ChEBI" id="CHEBI:57305"/>
        <dbReference type="ChEBI" id="CHEBI:78442"/>
        <dbReference type="ChEBI" id="CHEBI:78522"/>
        <dbReference type="EC" id="3.1.1.96"/>
    </reaction>
</comment>
<accession>A0A1E4S5H9</accession>
<dbReference type="PANTHER" id="PTHR10472">
    <property type="entry name" value="D-TYROSYL-TRNA TYR DEACYLASE"/>
    <property type="match status" value="1"/>
</dbReference>
<comment type="similarity">
    <text evidence="1 6">Belongs to the DTD family.</text>
</comment>
<gene>
    <name evidence="7" type="ORF">CYBJADRAFT_166578</name>
</gene>
<evidence type="ECO:0000256" key="5">
    <source>
        <dbReference type="ARBA" id="ARBA00048018"/>
    </source>
</evidence>
<evidence type="ECO:0000313" key="8">
    <source>
        <dbReference type="Proteomes" id="UP000094389"/>
    </source>
</evidence>
<dbReference type="AlphaFoldDB" id="A0A1E4S5H9"/>
<dbReference type="InterPro" id="IPR003732">
    <property type="entry name" value="Daa-tRNA_deacyls_DTD"/>
</dbReference>
<dbReference type="OMA" id="ILACAMR"/>
<dbReference type="OrthoDB" id="275783at2759"/>
<evidence type="ECO:0000256" key="4">
    <source>
        <dbReference type="ARBA" id="ARBA00047676"/>
    </source>
</evidence>
<name>A0A1E4S5H9_CYBJN</name>
<dbReference type="GeneID" id="30988939"/>
<evidence type="ECO:0000256" key="1">
    <source>
        <dbReference type="ARBA" id="ARBA00009673"/>
    </source>
</evidence>
<dbReference type="STRING" id="983966.A0A1E4S5H9"/>
<keyword evidence="6" id="KW-0820">tRNA-binding</keyword>
<dbReference type="RefSeq" id="XP_020071836.1">
    <property type="nucleotide sequence ID" value="XM_020214543.1"/>
</dbReference>
<keyword evidence="6" id="KW-0963">Cytoplasm</keyword>
<keyword evidence="6" id="KW-0378">Hydrolase</keyword>
<evidence type="ECO:0000256" key="3">
    <source>
        <dbReference type="ARBA" id="ARBA00020007"/>
    </source>
</evidence>
<dbReference type="EC" id="3.1.1.96" evidence="2 6"/>
<dbReference type="GO" id="GO:0000049">
    <property type="term" value="F:tRNA binding"/>
    <property type="evidence" value="ECO:0007669"/>
    <property type="project" value="UniProtKB-KW"/>
</dbReference>
<reference evidence="7 8" key="1">
    <citation type="journal article" date="2016" name="Proc. Natl. Acad. Sci. U.S.A.">
        <title>Comparative genomics of biotechnologically important yeasts.</title>
        <authorList>
            <person name="Riley R."/>
            <person name="Haridas S."/>
            <person name="Wolfe K.H."/>
            <person name="Lopes M.R."/>
            <person name="Hittinger C.T."/>
            <person name="Goeker M."/>
            <person name="Salamov A.A."/>
            <person name="Wisecaver J.H."/>
            <person name="Long T.M."/>
            <person name="Calvey C.H."/>
            <person name="Aerts A.L."/>
            <person name="Barry K.W."/>
            <person name="Choi C."/>
            <person name="Clum A."/>
            <person name="Coughlan A.Y."/>
            <person name="Deshpande S."/>
            <person name="Douglass A.P."/>
            <person name="Hanson S.J."/>
            <person name="Klenk H.-P."/>
            <person name="LaButti K.M."/>
            <person name="Lapidus A."/>
            <person name="Lindquist E.A."/>
            <person name="Lipzen A.M."/>
            <person name="Meier-Kolthoff J.P."/>
            <person name="Ohm R.A."/>
            <person name="Otillar R.P."/>
            <person name="Pangilinan J.L."/>
            <person name="Peng Y."/>
            <person name="Rokas A."/>
            <person name="Rosa C.A."/>
            <person name="Scheuner C."/>
            <person name="Sibirny A.A."/>
            <person name="Slot J.C."/>
            <person name="Stielow J.B."/>
            <person name="Sun H."/>
            <person name="Kurtzman C.P."/>
            <person name="Blackwell M."/>
            <person name="Grigoriev I.V."/>
            <person name="Jeffries T.W."/>
        </authorList>
    </citation>
    <scope>NUCLEOTIDE SEQUENCE [LARGE SCALE GENOMIC DNA]</scope>
    <source>
        <strain evidence="8">ATCC 18201 / CBS 1600 / BCRC 20928 / JCM 3617 / NBRC 0987 / NRRL Y-1542</strain>
    </source>
</reference>
<dbReference type="GO" id="GO:0005737">
    <property type="term" value="C:cytoplasm"/>
    <property type="evidence" value="ECO:0007669"/>
    <property type="project" value="UniProtKB-SubCell"/>
</dbReference>
<comment type="catalytic activity">
    <reaction evidence="5">
        <text>a D-aminoacyl-tRNA + H2O = a tRNA + a D-alpha-amino acid + H(+)</text>
        <dbReference type="Rhea" id="RHEA:13953"/>
        <dbReference type="Rhea" id="RHEA-COMP:10123"/>
        <dbReference type="Rhea" id="RHEA-COMP:10124"/>
        <dbReference type="ChEBI" id="CHEBI:15377"/>
        <dbReference type="ChEBI" id="CHEBI:15378"/>
        <dbReference type="ChEBI" id="CHEBI:59871"/>
        <dbReference type="ChEBI" id="CHEBI:78442"/>
        <dbReference type="ChEBI" id="CHEBI:79333"/>
        <dbReference type="EC" id="3.1.1.96"/>
    </reaction>
</comment>
<keyword evidence="6" id="KW-0694">RNA-binding</keyword>